<comment type="caution">
    <text evidence="6">The sequence shown here is derived from an EMBL/GenBank/DDBJ whole genome shotgun (WGS) entry which is preliminary data.</text>
</comment>
<dbReference type="Pfam" id="PF00015">
    <property type="entry name" value="MCPsignal"/>
    <property type="match status" value="1"/>
</dbReference>
<name>A0ABU3PGV7_9BURK</name>
<feature type="domain" description="Methyl-accepting transducer" evidence="4">
    <location>
        <begin position="263"/>
        <end position="492"/>
    </location>
</feature>
<protein>
    <submittedName>
        <fullName evidence="6">Methyl-accepting chemotaxis protein</fullName>
    </submittedName>
</protein>
<dbReference type="RefSeq" id="WP_315652677.1">
    <property type="nucleotide sequence ID" value="NZ_JAVXZY010000011.1"/>
</dbReference>
<dbReference type="InterPro" id="IPR004089">
    <property type="entry name" value="MCPsignal_dom"/>
</dbReference>
<evidence type="ECO:0000256" key="3">
    <source>
        <dbReference type="PROSITE-ProRule" id="PRU00284"/>
    </source>
</evidence>
<proteinExistence type="inferred from homology"/>
<dbReference type="InterPro" id="IPR004090">
    <property type="entry name" value="Chemotax_Me-accpt_rcpt"/>
</dbReference>
<comment type="similarity">
    <text evidence="2">Belongs to the methyl-accepting chemotaxis (MCP) protein family.</text>
</comment>
<evidence type="ECO:0000313" key="7">
    <source>
        <dbReference type="Proteomes" id="UP001246372"/>
    </source>
</evidence>
<dbReference type="SMART" id="SM00283">
    <property type="entry name" value="MA"/>
    <property type="match status" value="1"/>
</dbReference>
<dbReference type="Gene3D" id="1.10.287.950">
    <property type="entry name" value="Methyl-accepting chemotaxis protein"/>
    <property type="match status" value="1"/>
</dbReference>
<reference evidence="6" key="1">
    <citation type="submission" date="2023-09" db="EMBL/GenBank/DDBJ databases">
        <title>Paucibacter sp. APW11 Genome sequencing and assembly.</title>
        <authorList>
            <person name="Kim I."/>
        </authorList>
    </citation>
    <scope>NUCLEOTIDE SEQUENCE</scope>
    <source>
        <strain evidence="6">APW11</strain>
    </source>
</reference>
<dbReference type="PANTHER" id="PTHR43531">
    <property type="entry name" value="PROTEIN ICFG"/>
    <property type="match status" value="1"/>
</dbReference>
<keyword evidence="3" id="KW-0807">Transducer</keyword>
<dbReference type="CDD" id="cd06225">
    <property type="entry name" value="HAMP"/>
    <property type="match status" value="1"/>
</dbReference>
<dbReference type="InterPro" id="IPR051310">
    <property type="entry name" value="MCP_chemotaxis"/>
</dbReference>
<keyword evidence="1" id="KW-0488">Methylation</keyword>
<evidence type="ECO:0000256" key="2">
    <source>
        <dbReference type="ARBA" id="ARBA00029447"/>
    </source>
</evidence>
<evidence type="ECO:0000259" key="4">
    <source>
        <dbReference type="PROSITE" id="PS50111"/>
    </source>
</evidence>
<dbReference type="SUPFAM" id="SSF58104">
    <property type="entry name" value="Methyl-accepting chemotaxis protein (MCP) signaling domain"/>
    <property type="match status" value="1"/>
</dbReference>
<sequence length="508" mass="53933">MNLSRKVPLAFALALLLSLIAGVSGLWFSGRALDSFHSEVMQGVADERATAALSSHFKTQVQEWKNTLLRGSDNALRDKHWGAFQKEEKAVRDGAQQLRTALTEPELRALLDRFMAAHDKMARGYREGLDKFQAAGLEPSVGDVAVRGIDREPATLLEELAKQIAARSSAIAERAYGSGQSAKRWGIGLMLLASCLGLGIGLMLSRDVVVPLRRATAVARDVASGDLGRDIEVQGRDETASVLRALGEMQGQLRQLVGSVRDNAESVATASSEIAQGNQDLSQRTEQQASSLELTASTMHELGAAVHQSSESARQANQLAHGASQVAQRGGEVVGRVVHTMRGINDSSRKIADIISVIDGIAFQTNILALNAAVEAARAGEQGRGFAVVASEVRSLAGRSAEAAKEIKSLISSSVEQVEQGTALVDQAGQTMQEIVAAIQQVSTIVSEISEASQAQRAGVDRVGHAVQDMHQTTQQNAALVEQSAAAAESLRQQADRLVAAVAVFKLS</sequence>
<dbReference type="Proteomes" id="UP001246372">
    <property type="component" value="Unassembled WGS sequence"/>
</dbReference>
<dbReference type="SMART" id="SM00304">
    <property type="entry name" value="HAMP"/>
    <property type="match status" value="2"/>
</dbReference>
<dbReference type="Pfam" id="PF00672">
    <property type="entry name" value="HAMP"/>
    <property type="match status" value="1"/>
</dbReference>
<dbReference type="EMBL" id="JAVXZY010000011">
    <property type="protein sequence ID" value="MDT9001794.1"/>
    <property type="molecule type" value="Genomic_DNA"/>
</dbReference>
<dbReference type="PROSITE" id="PS50885">
    <property type="entry name" value="HAMP"/>
    <property type="match status" value="1"/>
</dbReference>
<evidence type="ECO:0000256" key="1">
    <source>
        <dbReference type="ARBA" id="ARBA00022481"/>
    </source>
</evidence>
<feature type="domain" description="HAMP" evidence="5">
    <location>
        <begin position="206"/>
        <end position="258"/>
    </location>
</feature>
<evidence type="ECO:0000313" key="6">
    <source>
        <dbReference type="EMBL" id="MDT9001794.1"/>
    </source>
</evidence>
<evidence type="ECO:0000259" key="5">
    <source>
        <dbReference type="PROSITE" id="PS50885"/>
    </source>
</evidence>
<dbReference type="PRINTS" id="PR00260">
    <property type="entry name" value="CHEMTRNSDUCR"/>
</dbReference>
<accession>A0ABU3PGV7</accession>
<keyword evidence="7" id="KW-1185">Reference proteome</keyword>
<organism evidence="6 7">
    <name type="scientific">Roseateles aquae</name>
    <dbReference type="NCBI Taxonomy" id="3077235"/>
    <lineage>
        <taxon>Bacteria</taxon>
        <taxon>Pseudomonadati</taxon>
        <taxon>Pseudomonadota</taxon>
        <taxon>Betaproteobacteria</taxon>
        <taxon>Burkholderiales</taxon>
        <taxon>Sphaerotilaceae</taxon>
        <taxon>Roseateles</taxon>
    </lineage>
</organism>
<gene>
    <name evidence="6" type="ORF">RQP53_21135</name>
</gene>
<dbReference type="CDD" id="cd11386">
    <property type="entry name" value="MCP_signal"/>
    <property type="match status" value="1"/>
</dbReference>
<dbReference type="PROSITE" id="PS50111">
    <property type="entry name" value="CHEMOTAXIS_TRANSDUC_2"/>
    <property type="match status" value="1"/>
</dbReference>
<dbReference type="InterPro" id="IPR003660">
    <property type="entry name" value="HAMP_dom"/>
</dbReference>
<dbReference type="PANTHER" id="PTHR43531:SF14">
    <property type="entry name" value="METHYL-ACCEPTING CHEMOTAXIS PROTEIN I-RELATED"/>
    <property type="match status" value="1"/>
</dbReference>